<dbReference type="EMBL" id="AP026367">
    <property type="protein sequence ID" value="BDN81519.1"/>
    <property type="molecule type" value="Genomic_DNA"/>
</dbReference>
<reference evidence="14" key="1">
    <citation type="submission" date="2022-06" db="EMBL/GenBank/DDBJ databases">
        <title>Complete genome sequence of Mycobacterium pseudoshottsii NJB1907-Z4.</title>
        <authorList>
            <person name="Komine T."/>
            <person name="Fukano H."/>
            <person name="Wada S."/>
        </authorList>
    </citation>
    <scope>NUCLEOTIDE SEQUENCE</scope>
    <source>
        <strain evidence="14">NJB1907-Z4</strain>
    </source>
</reference>
<evidence type="ECO:0000256" key="13">
    <source>
        <dbReference type="SAM" id="Phobius"/>
    </source>
</evidence>
<evidence type="ECO:0000256" key="10">
    <source>
        <dbReference type="ARBA" id="ARBA00023136"/>
    </source>
</evidence>
<evidence type="ECO:0000256" key="12">
    <source>
        <dbReference type="ARBA" id="ARBA00034430"/>
    </source>
</evidence>
<evidence type="ECO:0000256" key="2">
    <source>
        <dbReference type="ARBA" id="ARBA00006920"/>
    </source>
</evidence>
<evidence type="ECO:0000256" key="3">
    <source>
        <dbReference type="ARBA" id="ARBA00022448"/>
    </source>
</evidence>
<keyword evidence="7" id="KW-0630">Potassium</keyword>
<feature type="transmembrane region" description="Helical" evidence="13">
    <location>
        <begin position="160"/>
        <end position="187"/>
    </location>
</feature>
<feature type="transmembrane region" description="Helical" evidence="13">
    <location>
        <begin position="12"/>
        <end position="29"/>
    </location>
</feature>
<evidence type="ECO:0000256" key="7">
    <source>
        <dbReference type="ARBA" id="ARBA00022958"/>
    </source>
</evidence>
<dbReference type="GO" id="GO:0016020">
    <property type="term" value="C:membrane"/>
    <property type="evidence" value="ECO:0007669"/>
    <property type="project" value="UniProtKB-SubCell"/>
</dbReference>
<comment type="subcellular location">
    <subcellularLocation>
        <location evidence="1">Membrane</location>
        <topology evidence="1">Multi-pass membrane protein</topology>
    </subcellularLocation>
</comment>
<name>A0A9N7QNK7_9MYCO</name>
<keyword evidence="11" id="KW-0407">Ion channel</keyword>
<dbReference type="InterPro" id="IPR010617">
    <property type="entry name" value="TMEM175-like"/>
</dbReference>
<keyword evidence="4" id="KW-0633">Potassium transport</keyword>
<gene>
    <name evidence="14" type="ORF">NJB1907Z4_C17340</name>
</gene>
<keyword evidence="9" id="KW-0406">Ion transport</keyword>
<keyword evidence="6" id="KW-0631">Potassium channel</keyword>
<evidence type="ECO:0000313" key="15">
    <source>
        <dbReference type="Proteomes" id="UP001058626"/>
    </source>
</evidence>
<feature type="transmembrane region" description="Helical" evidence="13">
    <location>
        <begin position="114"/>
        <end position="139"/>
    </location>
</feature>
<keyword evidence="10 13" id="KW-0472">Membrane</keyword>
<accession>A0A9N7QNK7</accession>
<evidence type="ECO:0000256" key="5">
    <source>
        <dbReference type="ARBA" id="ARBA00022692"/>
    </source>
</evidence>
<evidence type="ECO:0000256" key="11">
    <source>
        <dbReference type="ARBA" id="ARBA00023303"/>
    </source>
</evidence>
<dbReference type="PANTHER" id="PTHR31462">
    <property type="entry name" value="ENDOSOMAL/LYSOSOMAL POTASSIUM CHANNEL TMEM175"/>
    <property type="match status" value="1"/>
</dbReference>
<proteinExistence type="inferred from homology"/>
<evidence type="ECO:0000256" key="9">
    <source>
        <dbReference type="ARBA" id="ARBA00023065"/>
    </source>
</evidence>
<keyword evidence="8 13" id="KW-1133">Transmembrane helix</keyword>
<dbReference type="GO" id="GO:0015252">
    <property type="term" value="F:proton channel activity"/>
    <property type="evidence" value="ECO:0007669"/>
    <property type="project" value="InterPro"/>
</dbReference>
<protein>
    <recommendedName>
        <fullName evidence="16">DUF1211 domain-containing membrane protein</fullName>
    </recommendedName>
</protein>
<feature type="transmembrane region" description="Helical" evidence="13">
    <location>
        <begin position="87"/>
        <end position="108"/>
    </location>
</feature>
<dbReference type="AlphaFoldDB" id="A0A9N7QNK7"/>
<keyword evidence="15" id="KW-1185">Reference proteome</keyword>
<dbReference type="Proteomes" id="UP001058626">
    <property type="component" value="Chromosome"/>
</dbReference>
<dbReference type="GO" id="GO:0005267">
    <property type="term" value="F:potassium channel activity"/>
    <property type="evidence" value="ECO:0007669"/>
    <property type="project" value="UniProtKB-KW"/>
</dbReference>
<comment type="catalytic activity">
    <reaction evidence="12">
        <text>K(+)(in) = K(+)(out)</text>
        <dbReference type="Rhea" id="RHEA:29463"/>
        <dbReference type="ChEBI" id="CHEBI:29103"/>
    </reaction>
</comment>
<organism evidence="14 15">
    <name type="scientific">Mycobacterium pseudoshottsii</name>
    <dbReference type="NCBI Taxonomy" id="265949"/>
    <lineage>
        <taxon>Bacteria</taxon>
        <taxon>Bacillati</taxon>
        <taxon>Actinomycetota</taxon>
        <taxon>Actinomycetes</taxon>
        <taxon>Mycobacteriales</taxon>
        <taxon>Mycobacteriaceae</taxon>
        <taxon>Mycobacterium</taxon>
        <taxon>Mycobacterium ulcerans group</taxon>
    </lineage>
</organism>
<evidence type="ECO:0000256" key="8">
    <source>
        <dbReference type="ARBA" id="ARBA00022989"/>
    </source>
</evidence>
<evidence type="ECO:0008006" key="16">
    <source>
        <dbReference type="Google" id="ProtNLM"/>
    </source>
</evidence>
<sequence length="214" mass="23054">MSTIRLLPTSRLKAFSDGVYAIVITLLVLDLKVPESSNDLGGALLRSWPAFLAYLVSFVFIGSSWLAHTRLTVALVTADEVFNTMNLLLLLLVTFLPFSSALMSHYLVGPGQRLAVGLFGVNVTLATAASAVLASYGRYKSELSSAKDRATLAEIAQSRWMFSALMGLSVVVVLLLPSVAVAFYLLLSALMLMRPLRILTLGGRRQDDTGENGA</sequence>
<dbReference type="PANTHER" id="PTHR31462:SF5">
    <property type="entry name" value="ENDOSOMAL_LYSOSOMAL PROTON CHANNEL TMEM175"/>
    <property type="match status" value="1"/>
</dbReference>
<feature type="transmembrane region" description="Helical" evidence="13">
    <location>
        <begin position="49"/>
        <end position="67"/>
    </location>
</feature>
<evidence type="ECO:0000256" key="6">
    <source>
        <dbReference type="ARBA" id="ARBA00022826"/>
    </source>
</evidence>
<evidence type="ECO:0000313" key="14">
    <source>
        <dbReference type="EMBL" id="BDN81519.1"/>
    </source>
</evidence>
<comment type="similarity">
    <text evidence="2">Belongs to the TMEM175 family.</text>
</comment>
<keyword evidence="5 13" id="KW-0812">Transmembrane</keyword>
<keyword evidence="3" id="KW-0813">Transport</keyword>
<evidence type="ECO:0000256" key="4">
    <source>
        <dbReference type="ARBA" id="ARBA00022538"/>
    </source>
</evidence>
<evidence type="ECO:0000256" key="1">
    <source>
        <dbReference type="ARBA" id="ARBA00004141"/>
    </source>
</evidence>
<dbReference type="Pfam" id="PF06736">
    <property type="entry name" value="TMEM175"/>
    <property type="match status" value="1"/>
</dbReference>